<sequence>MRIAVWTPNGRDMVAAQLTESGHEPIVAQNGDDFARALADGVDAVAMISQYWSPKVRDLVAAARPRLKLVQLLTAGFDPLDGHGVPDGLLVANAGGAYSPTVAEHALTMMLALIRRLPDAAIAHARQEWDRSIQRDMGSLEGRTVTMLGFGSIGVETARRLKPFGARVIAATRSASPHPLADEVVPIGDLASVLPRTDVLYACLPLGDATRGLIGRTVLDALPDHALVINVARGAVVDKTALLAALLEGRIGGAGLDVTDPEPLPADDPLWRAPNLIITPHVAGNGSAAIDQRLADVTVDNVNRLAAGAPLTHLVTPRIMD</sequence>
<dbReference type="InterPro" id="IPR006139">
    <property type="entry name" value="D-isomer_2_OHA_DH_cat_dom"/>
</dbReference>
<dbReference type="RefSeq" id="WP_188575940.1">
    <property type="nucleotide sequence ID" value="NZ_BMDZ01000010.1"/>
</dbReference>
<comment type="similarity">
    <text evidence="3">Belongs to the D-isomer specific 2-hydroxyacid dehydrogenase family.</text>
</comment>
<dbReference type="InterPro" id="IPR036291">
    <property type="entry name" value="NAD(P)-bd_dom_sf"/>
</dbReference>
<dbReference type="PANTHER" id="PTHR10996">
    <property type="entry name" value="2-HYDROXYACID DEHYDROGENASE-RELATED"/>
    <property type="match status" value="1"/>
</dbReference>
<evidence type="ECO:0000259" key="4">
    <source>
        <dbReference type="Pfam" id="PF00389"/>
    </source>
</evidence>
<dbReference type="SUPFAM" id="SSF52283">
    <property type="entry name" value="Formate/glycerate dehydrogenase catalytic domain-like"/>
    <property type="match status" value="1"/>
</dbReference>
<dbReference type="Pfam" id="PF00389">
    <property type="entry name" value="2-Hacid_dh"/>
    <property type="match status" value="1"/>
</dbReference>
<evidence type="ECO:0000313" key="6">
    <source>
        <dbReference type="EMBL" id="GGB32937.1"/>
    </source>
</evidence>
<evidence type="ECO:0000256" key="1">
    <source>
        <dbReference type="ARBA" id="ARBA00023002"/>
    </source>
</evidence>
<accession>A0ABQ1IBN8</accession>
<dbReference type="PANTHER" id="PTHR10996:SF178">
    <property type="entry name" value="2-HYDROXYACID DEHYDROGENASE YGL185C-RELATED"/>
    <property type="match status" value="1"/>
</dbReference>
<keyword evidence="1 3" id="KW-0560">Oxidoreductase</keyword>
<evidence type="ECO:0000313" key="7">
    <source>
        <dbReference type="Proteomes" id="UP000603352"/>
    </source>
</evidence>
<dbReference type="Pfam" id="PF02826">
    <property type="entry name" value="2-Hacid_dh_C"/>
    <property type="match status" value="1"/>
</dbReference>
<dbReference type="EMBL" id="BMDZ01000010">
    <property type="protein sequence ID" value="GGB32937.1"/>
    <property type="molecule type" value="Genomic_DNA"/>
</dbReference>
<gene>
    <name evidence="6" type="ORF">GCM10011505_12980</name>
</gene>
<reference evidence="7" key="1">
    <citation type="journal article" date="2019" name="Int. J. Syst. Evol. Microbiol.">
        <title>The Global Catalogue of Microorganisms (GCM) 10K type strain sequencing project: providing services to taxonomists for standard genome sequencing and annotation.</title>
        <authorList>
            <consortium name="The Broad Institute Genomics Platform"/>
            <consortium name="The Broad Institute Genome Sequencing Center for Infectious Disease"/>
            <person name="Wu L."/>
            <person name="Ma J."/>
        </authorList>
    </citation>
    <scope>NUCLEOTIDE SEQUENCE [LARGE SCALE GENOMIC DNA]</scope>
    <source>
        <strain evidence="7">CGMCC 1.10188</strain>
    </source>
</reference>
<dbReference type="Proteomes" id="UP000603352">
    <property type="component" value="Unassembled WGS sequence"/>
</dbReference>
<evidence type="ECO:0000256" key="3">
    <source>
        <dbReference type="RuleBase" id="RU003719"/>
    </source>
</evidence>
<evidence type="ECO:0000256" key="2">
    <source>
        <dbReference type="ARBA" id="ARBA00023027"/>
    </source>
</evidence>
<evidence type="ECO:0000259" key="5">
    <source>
        <dbReference type="Pfam" id="PF02826"/>
    </source>
</evidence>
<feature type="domain" description="D-isomer specific 2-hydroxyacid dehydrogenase NAD-binding" evidence="5">
    <location>
        <begin position="107"/>
        <end position="283"/>
    </location>
</feature>
<name>A0ABQ1IBN8_9PROT</name>
<protein>
    <submittedName>
        <fullName evidence="6">Phosphoglycerate dehydrogenase</fullName>
    </submittedName>
</protein>
<comment type="caution">
    <text evidence="6">The sequence shown here is derived from an EMBL/GenBank/DDBJ whole genome shotgun (WGS) entry which is preliminary data.</text>
</comment>
<dbReference type="InterPro" id="IPR006140">
    <property type="entry name" value="D-isomer_DH_NAD-bd"/>
</dbReference>
<feature type="domain" description="D-isomer specific 2-hydroxyacid dehydrogenase catalytic" evidence="4">
    <location>
        <begin position="32"/>
        <end position="315"/>
    </location>
</feature>
<dbReference type="Gene3D" id="3.40.50.720">
    <property type="entry name" value="NAD(P)-binding Rossmann-like Domain"/>
    <property type="match status" value="2"/>
</dbReference>
<dbReference type="CDD" id="cd05300">
    <property type="entry name" value="2-Hacid_dh_1"/>
    <property type="match status" value="1"/>
</dbReference>
<organism evidence="6 7">
    <name type="scientific">Tistrella bauzanensis</name>
    <dbReference type="NCBI Taxonomy" id="657419"/>
    <lineage>
        <taxon>Bacteria</taxon>
        <taxon>Pseudomonadati</taxon>
        <taxon>Pseudomonadota</taxon>
        <taxon>Alphaproteobacteria</taxon>
        <taxon>Geminicoccales</taxon>
        <taxon>Geminicoccaceae</taxon>
        <taxon>Tistrella</taxon>
    </lineage>
</organism>
<proteinExistence type="inferred from homology"/>
<keyword evidence="2" id="KW-0520">NAD</keyword>
<dbReference type="SUPFAM" id="SSF51735">
    <property type="entry name" value="NAD(P)-binding Rossmann-fold domains"/>
    <property type="match status" value="1"/>
</dbReference>
<keyword evidence="7" id="KW-1185">Reference proteome</keyword>
<dbReference type="InterPro" id="IPR050223">
    <property type="entry name" value="D-isomer_2-hydroxyacid_DH"/>
</dbReference>